<sequence length="390" mass="42994">MKLGKKILLMIAAIVVTTVVALGVYITSAYNFSTSELSKTFKDYKTSGSSSNAIKQTKPFSILLMGVDTGDSERHSTWEGNSDSMILVTVNPKTKTTTMTSLERDILIELTGPEDNDMNGAQAKLNAAYASGGAQMAIMTIQDLLDIKIDYYMQINMQGLVDLVNAVGGITVTNDFDFPISIEETEPEYTSSIEPGTHKINGDQALVYARMRHQDPKGDYGRQQRQREVIQKVLKKILALDSVSSYKKILSAVSKNMQTNVEISSSTIPSLLGYADSLKNIETYQLEGEGQTINEISYQIVSSDHLLEVQNRIKKQLGLEESTELKTTAVLSENLYGTSSYYSSDYSSDYSSYDSGYSTGYDTGYSDYSNSGYSDYSTDTYSQDASAYAY</sequence>
<reference evidence="4 6" key="1">
    <citation type="journal article" date="2014" name="Genome Announc.">
        <title>Draft Genome Sequences of Streptococcus bovis Strains ATCC 33317 and JB1.</title>
        <authorList>
            <person name="Benahmed F.H."/>
            <person name="Gopinath G.R."/>
            <person name="Harbottle H."/>
            <person name="Cotta M.A."/>
            <person name="Luo Y."/>
            <person name="Henderson C."/>
            <person name="Teri P."/>
            <person name="Soppet D."/>
            <person name="Rasmussen M."/>
            <person name="Whitehead T.R."/>
            <person name="Davidson M."/>
        </authorList>
    </citation>
    <scope>NUCLEOTIDE SEQUENCE [LARGE SCALE GENOMIC DNA]</scope>
    <source>
        <strain evidence="4 6">JB1</strain>
    </source>
</reference>
<feature type="domain" description="Cell envelope-related transcriptional attenuator" evidence="3">
    <location>
        <begin position="81"/>
        <end position="237"/>
    </location>
</feature>
<dbReference type="Pfam" id="PF03816">
    <property type="entry name" value="LytR_cpsA_psr"/>
    <property type="match status" value="1"/>
</dbReference>
<evidence type="ECO:0000256" key="1">
    <source>
        <dbReference type="ARBA" id="ARBA00006068"/>
    </source>
</evidence>
<organism evidence="4 6">
    <name type="scientific">Streptococcus equinus JB1</name>
    <dbReference type="NCBI Taxonomy" id="1294274"/>
    <lineage>
        <taxon>Bacteria</taxon>
        <taxon>Bacillati</taxon>
        <taxon>Bacillota</taxon>
        <taxon>Bacilli</taxon>
        <taxon>Lactobacillales</taxon>
        <taxon>Streptococcaceae</taxon>
        <taxon>Streptococcus</taxon>
    </lineage>
</organism>
<proteinExistence type="inferred from homology"/>
<dbReference type="Gene3D" id="3.40.630.190">
    <property type="entry name" value="LCP protein"/>
    <property type="match status" value="1"/>
</dbReference>
<dbReference type="NCBIfam" id="NF047591">
    <property type="entry name" value="transregBrpAStrep"/>
    <property type="match status" value="1"/>
</dbReference>
<keyword evidence="2" id="KW-1133">Transmembrane helix</keyword>
<reference evidence="5 7" key="2">
    <citation type="submission" date="2016-10" db="EMBL/GenBank/DDBJ databases">
        <authorList>
            <person name="Varghese N."/>
            <person name="Submissions S."/>
        </authorList>
    </citation>
    <scope>NUCLEOTIDE SEQUENCE [LARGE SCALE GENOMIC DNA]</scope>
    <source>
        <strain evidence="5 7">JB1</strain>
    </source>
</reference>
<dbReference type="AlphaFoldDB" id="A0A091BVX5"/>
<name>A0A091BVX5_STREI</name>
<feature type="transmembrane region" description="Helical" evidence="2">
    <location>
        <begin position="7"/>
        <end position="26"/>
    </location>
</feature>
<keyword evidence="2" id="KW-0472">Membrane</keyword>
<evidence type="ECO:0000313" key="4">
    <source>
        <dbReference type="EMBL" id="KFN88869.1"/>
    </source>
</evidence>
<dbReference type="InterPro" id="IPR004474">
    <property type="entry name" value="LytR_CpsA_psr"/>
</dbReference>
<dbReference type="Proteomes" id="UP000029382">
    <property type="component" value="Unassembled WGS sequence"/>
</dbReference>
<keyword evidence="7" id="KW-1185">Reference proteome</keyword>
<dbReference type="EMBL" id="FOTG01000005">
    <property type="protein sequence ID" value="SFL26273.1"/>
    <property type="molecule type" value="Genomic_DNA"/>
</dbReference>
<comment type="caution">
    <text evidence="4">The sequence shown here is derived from an EMBL/GenBank/DDBJ whole genome shotgun (WGS) entry which is preliminary data.</text>
</comment>
<dbReference type="InterPro" id="IPR050922">
    <property type="entry name" value="LytR/CpsA/Psr_CW_biosynth"/>
</dbReference>
<evidence type="ECO:0000256" key="2">
    <source>
        <dbReference type="SAM" id="Phobius"/>
    </source>
</evidence>
<evidence type="ECO:0000313" key="7">
    <source>
        <dbReference type="Proteomes" id="UP000182793"/>
    </source>
</evidence>
<dbReference type="PANTHER" id="PTHR33392:SF6">
    <property type="entry name" value="POLYISOPRENYL-TEICHOIC ACID--PEPTIDOGLYCAN TEICHOIC ACID TRANSFERASE TAGU"/>
    <property type="match status" value="1"/>
</dbReference>
<keyword evidence="2" id="KW-0812">Transmembrane</keyword>
<dbReference type="RefSeq" id="WP_039695967.1">
    <property type="nucleotide sequence ID" value="NZ_AUZH01000001.1"/>
</dbReference>
<dbReference type="EMBL" id="AUZH01000001">
    <property type="protein sequence ID" value="KFN88869.1"/>
    <property type="molecule type" value="Genomic_DNA"/>
</dbReference>
<dbReference type="Proteomes" id="UP000182793">
    <property type="component" value="Unassembled WGS sequence"/>
</dbReference>
<comment type="similarity">
    <text evidence="1">Belongs to the LytR/CpsA/Psr (LCP) family.</text>
</comment>
<dbReference type="NCBIfam" id="TIGR00350">
    <property type="entry name" value="lytR_cpsA_psr"/>
    <property type="match status" value="1"/>
</dbReference>
<gene>
    <name evidence="4" type="ORF">H702_00640</name>
    <name evidence="5" type="ORF">SAMN02910290_01123</name>
</gene>
<evidence type="ECO:0000259" key="3">
    <source>
        <dbReference type="Pfam" id="PF03816"/>
    </source>
</evidence>
<protein>
    <submittedName>
        <fullName evidence="5">Transcriptional attenuator, LytR family</fullName>
    </submittedName>
    <submittedName>
        <fullName evidence="4">Transporter</fullName>
    </submittedName>
</protein>
<evidence type="ECO:0000313" key="5">
    <source>
        <dbReference type="EMBL" id="SFL26273.1"/>
    </source>
</evidence>
<dbReference type="PANTHER" id="PTHR33392">
    <property type="entry name" value="POLYISOPRENYL-TEICHOIC ACID--PEPTIDOGLYCAN TEICHOIC ACID TRANSFERASE TAGU"/>
    <property type="match status" value="1"/>
</dbReference>
<accession>A0A091BVX5</accession>
<evidence type="ECO:0000313" key="6">
    <source>
        <dbReference type="Proteomes" id="UP000029382"/>
    </source>
</evidence>